<dbReference type="OrthoDB" id="9784724at2"/>
<dbReference type="GO" id="GO:0003677">
    <property type="term" value="F:DNA binding"/>
    <property type="evidence" value="ECO:0007669"/>
    <property type="project" value="UniProtKB-KW"/>
</dbReference>
<feature type="domain" description="Tyr recombinase" evidence="3">
    <location>
        <begin position="307"/>
        <end position="497"/>
    </location>
</feature>
<dbReference type="InterPro" id="IPR013762">
    <property type="entry name" value="Integrase-like_cat_sf"/>
</dbReference>
<comment type="caution">
    <text evidence="4">The sequence shown here is derived from an EMBL/GenBank/DDBJ whole genome shotgun (WGS) entry which is preliminary data.</text>
</comment>
<gene>
    <name evidence="4" type="ORF">DFR24_2254</name>
</gene>
<accession>A0A4S3JZE1</accession>
<keyword evidence="5" id="KW-1185">Reference proteome</keyword>
<dbReference type="InterPro" id="IPR046668">
    <property type="entry name" value="DUF6538"/>
</dbReference>
<evidence type="ECO:0000313" key="5">
    <source>
        <dbReference type="Proteomes" id="UP000295341"/>
    </source>
</evidence>
<protein>
    <submittedName>
        <fullName evidence="4">Site-specific recombinase XerD</fullName>
    </submittedName>
</protein>
<evidence type="ECO:0000259" key="3">
    <source>
        <dbReference type="PROSITE" id="PS51898"/>
    </source>
</evidence>
<dbReference type="EMBL" id="SOBT01000008">
    <property type="protein sequence ID" value="TDU32846.1"/>
    <property type="molecule type" value="Genomic_DNA"/>
</dbReference>
<reference evidence="4 5" key="1">
    <citation type="submission" date="2019-03" db="EMBL/GenBank/DDBJ databases">
        <title>Genomic Encyclopedia of Type Strains, Phase IV (KMG-IV): sequencing the most valuable type-strain genomes for metagenomic binning, comparative biology and taxonomic classification.</title>
        <authorList>
            <person name="Goeker M."/>
        </authorList>
    </citation>
    <scope>NUCLEOTIDE SEQUENCE [LARGE SCALE GENOMIC DNA]</scope>
    <source>
        <strain evidence="4 5">DSM 26377</strain>
    </source>
</reference>
<organism evidence="4 5">
    <name type="scientific">Panacagrimonas perspica</name>
    <dbReference type="NCBI Taxonomy" id="381431"/>
    <lineage>
        <taxon>Bacteria</taxon>
        <taxon>Pseudomonadati</taxon>
        <taxon>Pseudomonadota</taxon>
        <taxon>Gammaproteobacteria</taxon>
        <taxon>Nevskiales</taxon>
        <taxon>Nevskiaceae</taxon>
        <taxon>Panacagrimonas</taxon>
    </lineage>
</organism>
<dbReference type="InterPro" id="IPR011010">
    <property type="entry name" value="DNA_brk_join_enz"/>
</dbReference>
<dbReference type="InterPro" id="IPR010998">
    <property type="entry name" value="Integrase_recombinase_N"/>
</dbReference>
<sequence>MSFVDTFKKRKTGIYEYRVVIPKHLRSRLGGLTEFRRSLKTRDKATAERRGLPMVAEAQRLIANAEQTVILDHRRIAALAAEWLSARVAKDEASPPDAVTIDVQIDAIQAASEDRGAILRMMSSAVDDLLMSKSLPSVDHASREELAVALFWQDLTYWQTMARRRRNDYGAVPGLADAPVFVSPKIGSKAGDDDAPTSFASVWSLWVKSDDDRAPKTLYEGGKKWDILVRYMHDKHGITDAAKVTKDHARAWVDSLKASDIAPRTINFGYIAFARAAYNVACKRDVLQGNPFAGLTVKVNKLALARDRRQGFTDEEARAYLQAARSRGGWIRWVVSVMAYSGCRLEEVTDARACDVRVEKGVPVLDINLEGEGRRLKNVGSARLVPLHPSISADLLTYARDLRDQSGPLFPDLDPDRFGERSGTASKVLGRMLRDELKITDPRKVGAHSWRHRLKTWGREHDIPETVLDQLCGHAPRSEGERYGAHLLPKIAAHVERLPNQG</sequence>
<dbReference type="Pfam" id="PF20172">
    <property type="entry name" value="DUF6538"/>
    <property type="match status" value="1"/>
</dbReference>
<dbReference type="SUPFAM" id="SSF56349">
    <property type="entry name" value="DNA breaking-rejoining enzymes"/>
    <property type="match status" value="1"/>
</dbReference>
<dbReference type="PROSITE" id="PS51898">
    <property type="entry name" value="TYR_RECOMBINASE"/>
    <property type="match status" value="1"/>
</dbReference>
<evidence type="ECO:0000256" key="1">
    <source>
        <dbReference type="ARBA" id="ARBA00023125"/>
    </source>
</evidence>
<dbReference type="Gene3D" id="1.10.150.130">
    <property type="match status" value="1"/>
</dbReference>
<name>A0A4S3JZE1_9GAMM</name>
<dbReference type="GO" id="GO:0015074">
    <property type="term" value="P:DNA integration"/>
    <property type="evidence" value="ECO:0007669"/>
    <property type="project" value="InterPro"/>
</dbReference>
<dbReference type="AlphaFoldDB" id="A0A4S3JZE1"/>
<dbReference type="Gene3D" id="1.10.443.10">
    <property type="entry name" value="Intergrase catalytic core"/>
    <property type="match status" value="1"/>
</dbReference>
<keyword evidence="2" id="KW-0233">DNA recombination</keyword>
<dbReference type="GO" id="GO:0006310">
    <property type="term" value="P:DNA recombination"/>
    <property type="evidence" value="ECO:0007669"/>
    <property type="project" value="UniProtKB-KW"/>
</dbReference>
<dbReference type="Proteomes" id="UP000295341">
    <property type="component" value="Unassembled WGS sequence"/>
</dbReference>
<dbReference type="InterPro" id="IPR002104">
    <property type="entry name" value="Integrase_catalytic"/>
</dbReference>
<keyword evidence="1" id="KW-0238">DNA-binding</keyword>
<proteinExistence type="predicted"/>
<evidence type="ECO:0000313" key="4">
    <source>
        <dbReference type="EMBL" id="TDU32846.1"/>
    </source>
</evidence>
<evidence type="ECO:0000256" key="2">
    <source>
        <dbReference type="ARBA" id="ARBA00023172"/>
    </source>
</evidence>